<evidence type="ECO:0000256" key="14">
    <source>
        <dbReference type="ARBA" id="ARBA00032361"/>
    </source>
</evidence>
<dbReference type="Proteomes" id="UP000180254">
    <property type="component" value="Unassembled WGS sequence"/>
</dbReference>
<dbReference type="GO" id="GO:0003882">
    <property type="term" value="F:CDP-diacylglycerol-serine O-phosphatidyltransferase activity"/>
    <property type="evidence" value="ECO:0007669"/>
    <property type="project" value="UniProtKB-EC"/>
</dbReference>
<evidence type="ECO:0000256" key="10">
    <source>
        <dbReference type="ARBA" id="ARBA00023098"/>
    </source>
</evidence>
<evidence type="ECO:0000256" key="2">
    <source>
        <dbReference type="ARBA" id="ARBA00004127"/>
    </source>
</evidence>
<dbReference type="PANTHER" id="PTHR14269">
    <property type="entry name" value="CDP-DIACYLGLYCEROL--GLYCEROL-3-PHOSPHATE 3-PHOSPHATIDYLTRANSFERASE-RELATED"/>
    <property type="match status" value="1"/>
</dbReference>
<dbReference type="PANTHER" id="PTHR14269:SF61">
    <property type="entry name" value="CDP-DIACYLGLYCEROL--SERINE O-PHOSPHATIDYLTRANSFERASE"/>
    <property type="match status" value="1"/>
</dbReference>
<comment type="similarity">
    <text evidence="3 15">Belongs to the CDP-alcohol phosphatidyltransferase class-I family.</text>
</comment>
<proteinExistence type="inferred from homology"/>
<keyword evidence="9 16" id="KW-1133">Transmembrane helix</keyword>
<dbReference type="GO" id="GO:0012505">
    <property type="term" value="C:endomembrane system"/>
    <property type="evidence" value="ECO:0007669"/>
    <property type="project" value="UniProtKB-SubCell"/>
</dbReference>
<reference evidence="17 18" key="1">
    <citation type="submission" date="2016-09" db="EMBL/GenBank/DDBJ databases">
        <title>Genome sequence of Eubacterium angustum.</title>
        <authorList>
            <person name="Poehlein A."/>
            <person name="Daniel R."/>
        </authorList>
    </citation>
    <scope>NUCLEOTIDE SEQUENCE [LARGE SCALE GENOMIC DNA]</scope>
    <source>
        <strain evidence="17 18">DSM 1989</strain>
    </source>
</reference>
<evidence type="ECO:0000256" key="11">
    <source>
        <dbReference type="ARBA" id="ARBA00023136"/>
    </source>
</evidence>
<keyword evidence="10" id="KW-0443">Lipid metabolism</keyword>
<comment type="caution">
    <text evidence="17">The sequence shown here is derived from an EMBL/GenBank/DDBJ whole genome shotgun (WGS) entry which is preliminary data.</text>
</comment>
<evidence type="ECO:0000256" key="1">
    <source>
        <dbReference type="ARBA" id="ARBA00000287"/>
    </source>
</evidence>
<evidence type="ECO:0000256" key="9">
    <source>
        <dbReference type="ARBA" id="ARBA00022989"/>
    </source>
</evidence>
<dbReference type="OrthoDB" id="9777147at2"/>
<keyword evidence="11 16" id="KW-0472">Membrane</keyword>
<evidence type="ECO:0000256" key="15">
    <source>
        <dbReference type="RuleBase" id="RU003750"/>
    </source>
</evidence>
<keyword evidence="12" id="KW-0594">Phospholipid biosynthesis</keyword>
<organism evidence="17 18">
    <name type="scientific">Andreesenia angusta</name>
    <dbReference type="NCBI Taxonomy" id="39480"/>
    <lineage>
        <taxon>Bacteria</taxon>
        <taxon>Bacillati</taxon>
        <taxon>Bacillota</taxon>
        <taxon>Tissierellia</taxon>
        <taxon>Tissierellales</taxon>
        <taxon>Gottschalkiaceae</taxon>
        <taxon>Andreesenia</taxon>
    </lineage>
</organism>
<keyword evidence="13" id="KW-1208">Phospholipid metabolism</keyword>
<accession>A0A1S1V6V7</accession>
<evidence type="ECO:0000256" key="5">
    <source>
        <dbReference type="ARBA" id="ARBA00017171"/>
    </source>
</evidence>
<dbReference type="NCBIfam" id="TIGR00473">
    <property type="entry name" value="pssA"/>
    <property type="match status" value="1"/>
</dbReference>
<feature type="transmembrane region" description="Helical" evidence="16">
    <location>
        <begin position="145"/>
        <end position="162"/>
    </location>
</feature>
<evidence type="ECO:0000256" key="3">
    <source>
        <dbReference type="ARBA" id="ARBA00010441"/>
    </source>
</evidence>
<evidence type="ECO:0000256" key="4">
    <source>
        <dbReference type="ARBA" id="ARBA00013174"/>
    </source>
</evidence>
<name>A0A1S1V6V7_9FIRM</name>
<evidence type="ECO:0000256" key="7">
    <source>
        <dbReference type="ARBA" id="ARBA00022679"/>
    </source>
</evidence>
<dbReference type="InterPro" id="IPR000462">
    <property type="entry name" value="CDP-OH_P_trans"/>
</dbReference>
<evidence type="ECO:0000313" key="17">
    <source>
        <dbReference type="EMBL" id="OHW62244.1"/>
    </source>
</evidence>
<dbReference type="InterPro" id="IPR048254">
    <property type="entry name" value="CDP_ALCOHOL_P_TRANSF_CS"/>
</dbReference>
<keyword evidence="7 15" id="KW-0808">Transferase</keyword>
<dbReference type="InterPro" id="IPR004533">
    <property type="entry name" value="CDP-diaglyc--ser_O-PTrfase"/>
</dbReference>
<evidence type="ECO:0000256" key="13">
    <source>
        <dbReference type="ARBA" id="ARBA00023264"/>
    </source>
</evidence>
<evidence type="ECO:0000256" key="12">
    <source>
        <dbReference type="ARBA" id="ARBA00023209"/>
    </source>
</evidence>
<dbReference type="PROSITE" id="PS00379">
    <property type="entry name" value="CDP_ALCOHOL_P_TRANSF"/>
    <property type="match status" value="1"/>
</dbReference>
<dbReference type="EMBL" id="MKIE01000004">
    <property type="protein sequence ID" value="OHW62244.1"/>
    <property type="molecule type" value="Genomic_DNA"/>
</dbReference>
<evidence type="ECO:0000256" key="8">
    <source>
        <dbReference type="ARBA" id="ARBA00022692"/>
    </source>
</evidence>
<feature type="transmembrane region" description="Helical" evidence="16">
    <location>
        <begin position="20"/>
        <end position="44"/>
    </location>
</feature>
<protein>
    <recommendedName>
        <fullName evidence="5">CDP-diacylglycerol--serine O-phosphatidyltransferase</fullName>
        <ecNumber evidence="4">2.7.8.8</ecNumber>
    </recommendedName>
    <alternativeName>
        <fullName evidence="14">Phosphatidylserine synthase</fullName>
    </alternativeName>
</protein>
<keyword evidence="8 16" id="KW-0812">Transmembrane</keyword>
<sequence length="171" mass="18793">MTIKSKIPNLFTMSNLGLGVLAIINMFHGEFYISALLILAAGLFDRFDGMLARRFNATSSIGKELDSLCDLISFGIAPAMLIWNIRLYDLGMIGTALTVVYAVSGAYRLARYNVTSFEGVYVGIPITLAGGIVSIISLYLLKYEINSTVIIAMVLFLAYSMVSTKIRLKKR</sequence>
<dbReference type="EC" id="2.7.8.8" evidence="4"/>
<keyword evidence="6" id="KW-0444">Lipid biosynthesis</keyword>
<feature type="transmembrane region" description="Helical" evidence="16">
    <location>
        <begin position="119"/>
        <end position="139"/>
    </location>
</feature>
<dbReference type="AlphaFoldDB" id="A0A1S1V6V7"/>
<keyword evidence="18" id="KW-1185">Reference proteome</keyword>
<feature type="transmembrane region" description="Helical" evidence="16">
    <location>
        <begin position="90"/>
        <end position="107"/>
    </location>
</feature>
<evidence type="ECO:0000256" key="16">
    <source>
        <dbReference type="SAM" id="Phobius"/>
    </source>
</evidence>
<comment type="catalytic activity">
    <reaction evidence="1">
        <text>a CDP-1,2-diacyl-sn-glycerol + L-serine = a 1,2-diacyl-sn-glycero-3-phospho-L-serine + CMP + H(+)</text>
        <dbReference type="Rhea" id="RHEA:16913"/>
        <dbReference type="ChEBI" id="CHEBI:15378"/>
        <dbReference type="ChEBI" id="CHEBI:33384"/>
        <dbReference type="ChEBI" id="CHEBI:57262"/>
        <dbReference type="ChEBI" id="CHEBI:58332"/>
        <dbReference type="ChEBI" id="CHEBI:60377"/>
        <dbReference type="EC" id="2.7.8.8"/>
    </reaction>
</comment>
<comment type="subcellular location">
    <subcellularLocation>
        <location evidence="2">Endomembrane system</location>
        <topology evidence="2">Multi-pass membrane protein</topology>
    </subcellularLocation>
</comment>
<dbReference type="GO" id="GO:0008654">
    <property type="term" value="P:phospholipid biosynthetic process"/>
    <property type="evidence" value="ECO:0007669"/>
    <property type="project" value="UniProtKB-KW"/>
</dbReference>
<dbReference type="GO" id="GO:0016020">
    <property type="term" value="C:membrane"/>
    <property type="evidence" value="ECO:0007669"/>
    <property type="project" value="InterPro"/>
</dbReference>
<dbReference type="InterPro" id="IPR050324">
    <property type="entry name" value="CDP-alcohol_PTase-I"/>
</dbReference>
<evidence type="ECO:0000256" key="6">
    <source>
        <dbReference type="ARBA" id="ARBA00022516"/>
    </source>
</evidence>
<dbReference type="Pfam" id="PF01066">
    <property type="entry name" value="CDP-OH_P_transf"/>
    <property type="match status" value="1"/>
</dbReference>
<dbReference type="InterPro" id="IPR043130">
    <property type="entry name" value="CDP-OH_PTrfase_TM_dom"/>
</dbReference>
<gene>
    <name evidence="17" type="primary">pgsA_3</name>
    <name evidence="17" type="ORF">EUAN_13140</name>
</gene>
<dbReference type="RefSeq" id="WP_071062890.1">
    <property type="nucleotide sequence ID" value="NZ_MKIE01000004.1"/>
</dbReference>
<dbReference type="Gene3D" id="1.20.120.1760">
    <property type="match status" value="1"/>
</dbReference>
<dbReference type="STRING" id="39480.EUAN_13140"/>
<evidence type="ECO:0000313" key="18">
    <source>
        <dbReference type="Proteomes" id="UP000180254"/>
    </source>
</evidence>